<dbReference type="EMBL" id="BGPR01020168">
    <property type="protein sequence ID" value="GBN83981.1"/>
    <property type="molecule type" value="Genomic_DNA"/>
</dbReference>
<gene>
    <name evidence="1" type="ORF">AVEN_177948_1</name>
</gene>
<protein>
    <submittedName>
        <fullName evidence="1">Uncharacterized protein</fullName>
    </submittedName>
</protein>
<keyword evidence="2" id="KW-1185">Reference proteome</keyword>
<proteinExistence type="predicted"/>
<comment type="caution">
    <text evidence="1">The sequence shown here is derived from an EMBL/GenBank/DDBJ whole genome shotgun (WGS) entry which is preliminary data.</text>
</comment>
<dbReference type="Proteomes" id="UP000499080">
    <property type="component" value="Unassembled WGS sequence"/>
</dbReference>
<sequence length="94" mass="10615">MSGVLYSVVSHTITNNFSSLQNSIMLFGPVNQFDSQYGQFVFNYPHPRKPQCSVPLDTSHAGLDDLMEARTDVRSFLSPYESTVCTSFHVYPFN</sequence>
<evidence type="ECO:0000313" key="2">
    <source>
        <dbReference type="Proteomes" id="UP000499080"/>
    </source>
</evidence>
<evidence type="ECO:0000313" key="1">
    <source>
        <dbReference type="EMBL" id="GBN83981.1"/>
    </source>
</evidence>
<name>A0A4Y2S7N5_ARAVE</name>
<accession>A0A4Y2S7N5</accession>
<dbReference type="AlphaFoldDB" id="A0A4Y2S7N5"/>
<reference evidence="1 2" key="1">
    <citation type="journal article" date="2019" name="Sci. Rep.">
        <title>Orb-weaving spider Araneus ventricosus genome elucidates the spidroin gene catalogue.</title>
        <authorList>
            <person name="Kono N."/>
            <person name="Nakamura H."/>
            <person name="Ohtoshi R."/>
            <person name="Moran D.A.P."/>
            <person name="Shinohara A."/>
            <person name="Yoshida Y."/>
            <person name="Fujiwara M."/>
            <person name="Mori M."/>
            <person name="Tomita M."/>
            <person name="Arakawa K."/>
        </authorList>
    </citation>
    <scope>NUCLEOTIDE SEQUENCE [LARGE SCALE GENOMIC DNA]</scope>
</reference>
<organism evidence="1 2">
    <name type="scientific">Araneus ventricosus</name>
    <name type="common">Orbweaver spider</name>
    <name type="synonym">Epeira ventricosa</name>
    <dbReference type="NCBI Taxonomy" id="182803"/>
    <lineage>
        <taxon>Eukaryota</taxon>
        <taxon>Metazoa</taxon>
        <taxon>Ecdysozoa</taxon>
        <taxon>Arthropoda</taxon>
        <taxon>Chelicerata</taxon>
        <taxon>Arachnida</taxon>
        <taxon>Araneae</taxon>
        <taxon>Araneomorphae</taxon>
        <taxon>Entelegynae</taxon>
        <taxon>Araneoidea</taxon>
        <taxon>Araneidae</taxon>
        <taxon>Araneus</taxon>
    </lineage>
</organism>